<dbReference type="Proteomes" id="UP000001753">
    <property type="component" value="Chromosome"/>
</dbReference>
<accession>C2XWQ6</accession>
<proteinExistence type="predicted"/>
<accession>C2PYL3</accession>
<gene>
    <name evidence="1" type="ORF">bcere0026_31320</name>
</gene>
<reference evidence="1" key="1">
    <citation type="journal article" date="2012" name="Genome Res.">
        <title>Genomic characterization of the Bacillus cereus sensu lato species: Backdrop to the evolution of Bacillus anthracis.</title>
        <authorList>
            <person name="Zwick M.E."/>
            <person name="Joseph S.J."/>
            <person name="Didelot X."/>
            <person name="Chen P.E."/>
            <person name="Bishop-Lilly K.A."/>
            <person name="Stewart A.C."/>
            <person name="Willner K."/>
            <person name="Nolan N."/>
            <person name="Lentz S."/>
            <person name="Thomason M.K."/>
            <person name="Sozhamannan S."/>
            <person name="Mateczun A.J."/>
            <person name="Du L."/>
            <person name="Read T.D."/>
        </authorList>
    </citation>
    <scope>NUCLEOTIDE SEQUENCE [LARGE SCALE GENOMIC DNA]</scope>
    <source>
        <strain evidence="1">AH603</strain>
    </source>
</reference>
<sequence>MLLSVVGLMLTRTLFVSIMTLDTLLLLMTFSSEIGTVAIER</sequence>
<organism evidence="1">
    <name type="scientific">Bacillus mycoides</name>
    <dbReference type="NCBI Taxonomy" id="1405"/>
    <lineage>
        <taxon>Bacteria</taxon>
        <taxon>Bacillati</taxon>
        <taxon>Bacillota</taxon>
        <taxon>Bacilli</taxon>
        <taxon>Bacillales</taxon>
        <taxon>Bacillaceae</taxon>
        <taxon>Bacillus</taxon>
        <taxon>Bacillus cereus group</taxon>
    </lineage>
</organism>
<evidence type="ECO:0000313" key="1">
    <source>
        <dbReference type="EMBL" id="EEL69931.1"/>
    </source>
</evidence>
<comment type="caution">
    <text evidence="1">The sequence shown here is derived from an EMBL/GenBank/DDBJ whole genome shotgun (WGS) entry which is preliminary data.</text>
</comment>
<protein>
    <submittedName>
        <fullName evidence="1">Uncharacterized protein</fullName>
    </submittedName>
</protein>
<dbReference type="AlphaFoldDB" id="C2PYL3"/>
<dbReference type="HOGENOM" id="CLU_3265258_0_0_9"/>
<name>C2PYL3_BACMY</name>
<dbReference type="EMBL" id="ACMP01000085">
    <property type="protein sequence ID" value="EEL69931.1"/>
    <property type="molecule type" value="Genomic_DNA"/>
</dbReference>